<dbReference type="Pfam" id="PF13424">
    <property type="entry name" value="TPR_12"/>
    <property type="match status" value="1"/>
</dbReference>
<proteinExistence type="predicted"/>
<keyword evidence="2" id="KW-0472">Membrane</keyword>
<gene>
    <name evidence="5" type="ORF">CryarDRAFT_3120</name>
</gene>
<dbReference type="EMBL" id="JFBT01000001">
    <property type="protein sequence ID" value="EXG81992.1"/>
    <property type="molecule type" value="Genomic_DNA"/>
</dbReference>
<dbReference type="Pfam" id="PF13374">
    <property type="entry name" value="TPR_10"/>
    <property type="match status" value="1"/>
</dbReference>
<dbReference type="RefSeq" id="WP_342673865.1">
    <property type="nucleotide sequence ID" value="NZ_KK073874.1"/>
</dbReference>
<evidence type="ECO:0000256" key="1">
    <source>
        <dbReference type="SAM" id="MobiDB-lite"/>
    </source>
</evidence>
<organism evidence="5 6">
    <name type="scientific">Cryptosporangium arvum DSM 44712</name>
    <dbReference type="NCBI Taxonomy" id="927661"/>
    <lineage>
        <taxon>Bacteria</taxon>
        <taxon>Bacillati</taxon>
        <taxon>Actinomycetota</taxon>
        <taxon>Actinomycetes</taxon>
        <taxon>Cryptosporangiales</taxon>
        <taxon>Cryptosporangiaceae</taxon>
        <taxon>Cryptosporangium</taxon>
    </lineage>
</organism>
<sequence length="771" mass="83672">MTPRASQTMRHLIRSGLVAVVAVWVAALAIATNIATELLPQWPWLENRVVMWALVALLTAGTATLGVLQHRQSAEVTSGDRPTNPMAGGPDETPNAPVAHAHNYLAPVTQLYQHSFGARITESVPASNLPPRNPHFTGREDAIARLNRLVSGKRGAAIALHGMGGAGKSQIALEFAHRARTDDHYQITWWVRAESELTMVEDLTRLASALGISAGSDLYTTANDVVIALRSMSDWLIVLDNASDATTVRNWVPGGSGDTLITSRTRPWIGLANGLNVGPFDRLESVAYLINSSSEFAAGNDQTSAEMLAEELGDLPLALTEAATYMEAHRLSLSGYLHLFRRTEAQGSRLTELAVDYPRTVATTWLIHHATLAEQQPGALTLLRLFAFLDPDEIPTWLITDQALALKGPIGRELAWNISESELEELVGSLARLNLVTRLDDSHVGMHRLVAEATRSQLTSDGMNALDWVHWVARIVAASMPDDTWGHESWPVMTELAPHAAKVLEHCGTLPTPEAGELLTKLGAYLAGRGDTTAARNCLRKALTFVRSLEGPYSMRVADVASLLGNAEDDLGNMEAALNYLELSLLITEELFGTDNLTTAFRAGHLGRTLYRVGDFETSQAVLELSLGITAKQAGEMHPMNAFLLSILGRALSKGGSPVNARSALDRARIILEEAFGPDAPQLTSVLAGLSRLQRDAGDLRAARNGIARAISITENTYGPDHPNLESYLRQLSEIETDMGELHRAAVIAQRADALHDAFRSARWAERLRDS</sequence>
<dbReference type="InterPro" id="IPR027417">
    <property type="entry name" value="P-loop_NTPase"/>
</dbReference>
<reference evidence="5 6" key="1">
    <citation type="submission" date="2013-07" db="EMBL/GenBank/DDBJ databases">
        <authorList>
            <consortium name="DOE Joint Genome Institute"/>
            <person name="Eisen J."/>
            <person name="Huntemann M."/>
            <person name="Han J."/>
            <person name="Chen A."/>
            <person name="Kyrpides N."/>
            <person name="Mavromatis K."/>
            <person name="Markowitz V."/>
            <person name="Palaniappan K."/>
            <person name="Ivanova N."/>
            <person name="Schaumberg A."/>
            <person name="Pati A."/>
            <person name="Liolios K."/>
            <person name="Nordberg H.P."/>
            <person name="Cantor M.N."/>
            <person name="Hua S.X."/>
            <person name="Woyke T."/>
        </authorList>
    </citation>
    <scope>NUCLEOTIDE SEQUENCE [LARGE SCALE GENOMIC DNA]</scope>
    <source>
        <strain evidence="5 6">DSM 44712</strain>
    </source>
</reference>
<evidence type="ECO:0000259" key="3">
    <source>
        <dbReference type="Pfam" id="PF00931"/>
    </source>
</evidence>
<dbReference type="SUPFAM" id="SSF52540">
    <property type="entry name" value="P-loop containing nucleoside triphosphate hydrolases"/>
    <property type="match status" value="1"/>
</dbReference>
<feature type="domain" description="DUF7779" evidence="4">
    <location>
        <begin position="373"/>
        <end position="461"/>
    </location>
</feature>
<dbReference type="InterPro" id="IPR002182">
    <property type="entry name" value="NB-ARC"/>
</dbReference>
<dbReference type="InterPro" id="IPR011990">
    <property type="entry name" value="TPR-like_helical_dom_sf"/>
</dbReference>
<dbReference type="PANTHER" id="PTHR35205">
    <property type="entry name" value="NB-ARC AND TPR DOMAIN PROTEIN"/>
    <property type="match status" value="1"/>
</dbReference>
<name>A0A010ZXP3_9ACTN</name>
<feature type="domain" description="NB-ARC" evidence="3">
    <location>
        <begin position="147"/>
        <end position="246"/>
    </location>
</feature>
<evidence type="ECO:0000259" key="4">
    <source>
        <dbReference type="Pfam" id="PF25000"/>
    </source>
</evidence>
<dbReference type="Gene3D" id="1.25.40.10">
    <property type="entry name" value="Tetratricopeptide repeat domain"/>
    <property type="match status" value="2"/>
</dbReference>
<keyword evidence="2" id="KW-1133">Transmembrane helix</keyword>
<dbReference type="AlphaFoldDB" id="A0A010ZXP3"/>
<dbReference type="InterPro" id="IPR019734">
    <property type="entry name" value="TPR_rpt"/>
</dbReference>
<dbReference type="HOGENOM" id="CLU_000288_125_8_11"/>
<dbReference type="Proteomes" id="UP000021053">
    <property type="component" value="Unassembled WGS sequence"/>
</dbReference>
<comment type="caution">
    <text evidence="5">The sequence shown here is derived from an EMBL/GenBank/DDBJ whole genome shotgun (WGS) entry which is preliminary data.</text>
</comment>
<evidence type="ECO:0000256" key="2">
    <source>
        <dbReference type="SAM" id="Phobius"/>
    </source>
</evidence>
<dbReference type="PATRIC" id="fig|927661.3.peg.3080"/>
<keyword evidence="6" id="KW-1185">Reference proteome</keyword>
<feature type="transmembrane region" description="Helical" evidence="2">
    <location>
        <begin position="12"/>
        <end position="34"/>
    </location>
</feature>
<protein>
    <submittedName>
        <fullName evidence="5">NB-ARC domain protein</fullName>
    </submittedName>
</protein>
<dbReference type="Gene3D" id="3.40.50.300">
    <property type="entry name" value="P-loop containing nucleotide triphosphate hydrolases"/>
    <property type="match status" value="1"/>
</dbReference>
<dbReference type="PANTHER" id="PTHR35205:SF1">
    <property type="entry name" value="ZU5 DOMAIN-CONTAINING PROTEIN"/>
    <property type="match status" value="1"/>
</dbReference>
<dbReference type="SMART" id="SM00028">
    <property type="entry name" value="TPR"/>
    <property type="match status" value="2"/>
</dbReference>
<keyword evidence="2" id="KW-0812">Transmembrane</keyword>
<feature type="region of interest" description="Disordered" evidence="1">
    <location>
        <begin position="73"/>
        <end position="95"/>
    </location>
</feature>
<dbReference type="GO" id="GO:0043531">
    <property type="term" value="F:ADP binding"/>
    <property type="evidence" value="ECO:0007669"/>
    <property type="project" value="InterPro"/>
</dbReference>
<dbReference type="Pfam" id="PF25000">
    <property type="entry name" value="DUF7779"/>
    <property type="match status" value="1"/>
</dbReference>
<accession>A0A010ZXP3</accession>
<evidence type="ECO:0000313" key="6">
    <source>
        <dbReference type="Proteomes" id="UP000021053"/>
    </source>
</evidence>
<evidence type="ECO:0000313" key="5">
    <source>
        <dbReference type="EMBL" id="EXG81992.1"/>
    </source>
</evidence>
<dbReference type="InterPro" id="IPR056681">
    <property type="entry name" value="DUF7779"/>
</dbReference>
<dbReference type="SUPFAM" id="SSF48452">
    <property type="entry name" value="TPR-like"/>
    <property type="match status" value="2"/>
</dbReference>
<dbReference type="Pfam" id="PF00931">
    <property type="entry name" value="NB-ARC"/>
    <property type="match status" value="1"/>
</dbReference>